<gene>
    <name evidence="1" type="ORF">PAECIP111802_04928</name>
</gene>
<evidence type="ECO:0008006" key="3">
    <source>
        <dbReference type="Google" id="ProtNLM"/>
    </source>
</evidence>
<reference evidence="1 2" key="1">
    <citation type="submission" date="2021-06" db="EMBL/GenBank/DDBJ databases">
        <authorList>
            <person name="Criscuolo A."/>
        </authorList>
    </citation>
    <scope>NUCLEOTIDE SEQUENCE [LARGE SCALE GENOMIC DNA]</scope>
    <source>
        <strain evidence="2">CIP 111802</strain>
    </source>
</reference>
<dbReference type="EMBL" id="CAJVCE010000016">
    <property type="protein sequence ID" value="CAG7651296.1"/>
    <property type="molecule type" value="Genomic_DNA"/>
</dbReference>
<proteinExistence type="predicted"/>
<keyword evidence="2" id="KW-1185">Reference proteome</keyword>
<dbReference type="Proteomes" id="UP000730618">
    <property type="component" value="Unassembled WGS sequence"/>
</dbReference>
<comment type="caution">
    <text evidence="1">The sequence shown here is derived from an EMBL/GenBank/DDBJ whole genome shotgun (WGS) entry which is preliminary data.</text>
</comment>
<dbReference type="RefSeq" id="WP_218101188.1">
    <property type="nucleotide sequence ID" value="NZ_CAJVCE010000016.1"/>
</dbReference>
<protein>
    <recommendedName>
        <fullName evidence="3">Helix-turn-helix domain-containing protein</fullName>
    </recommendedName>
</protein>
<sequence>MLTIDDVIKELSLSRRTVFDWIKKGFLHPTNSRGGLQFSYDEIKKIKEFFNEHVTMREAAITLEVPLQFIKSWIDNRVDPPFPTHPYQRNASYAIPKKWIETHRAEICRDFIGQKSRKRNTPKEIKGRELKLFFNGYRLFDHINKEGEEWWVIDTDPITLFYNGETRVLAKAAPLGTSEPCLDLPYAANKGAVRFKVPYAALDEMTLQMLGIVVHQFGTKNIRIFSEQESYLIVVRNGMILPSLEFEGLLKSYVVEGELFPTDGGIILGDFVHRLTISLSYSEFQKLQKTSDGNAQEWILKIIRQHLEYQ</sequence>
<evidence type="ECO:0000313" key="2">
    <source>
        <dbReference type="Proteomes" id="UP000730618"/>
    </source>
</evidence>
<name>A0ABM8VNC0_9BACL</name>
<evidence type="ECO:0000313" key="1">
    <source>
        <dbReference type="EMBL" id="CAG7651296.1"/>
    </source>
</evidence>
<organism evidence="1 2">
    <name type="scientific">Paenibacillus allorhizosphaerae</name>
    <dbReference type="NCBI Taxonomy" id="2849866"/>
    <lineage>
        <taxon>Bacteria</taxon>
        <taxon>Bacillati</taxon>
        <taxon>Bacillota</taxon>
        <taxon>Bacilli</taxon>
        <taxon>Bacillales</taxon>
        <taxon>Paenibacillaceae</taxon>
        <taxon>Paenibacillus</taxon>
    </lineage>
</organism>
<accession>A0ABM8VNC0</accession>